<dbReference type="InterPro" id="IPR000719">
    <property type="entry name" value="Prot_kinase_dom"/>
</dbReference>
<dbReference type="FunFam" id="3.40.720.10:FF:000017">
    <property type="entry name" value="Predicted protein"/>
    <property type="match status" value="1"/>
</dbReference>
<dbReference type="PANTHER" id="PTHR10974">
    <property type="entry name" value="FI08016P-RELATED"/>
    <property type="match status" value="1"/>
</dbReference>
<evidence type="ECO:0000256" key="2">
    <source>
        <dbReference type="SAM" id="MobiDB-lite"/>
    </source>
</evidence>
<evidence type="ECO:0000259" key="3">
    <source>
        <dbReference type="PROSITE" id="PS50011"/>
    </source>
</evidence>
<evidence type="ECO:0000313" key="4">
    <source>
        <dbReference type="Proteomes" id="UP000887574"/>
    </source>
</evidence>
<dbReference type="Gene3D" id="1.10.533.10">
    <property type="entry name" value="Death Domain, Fas"/>
    <property type="match status" value="1"/>
</dbReference>
<dbReference type="Gene3D" id="1.10.510.10">
    <property type="entry name" value="Transferase(Phosphotransferase) domain 1"/>
    <property type="match status" value="1"/>
</dbReference>
<evidence type="ECO:0000313" key="5">
    <source>
        <dbReference type="WBParaSite" id="jg4697"/>
    </source>
</evidence>
<accession>A0A915EAU1</accession>
<keyword evidence="1" id="KW-0547">Nucleotide-binding</keyword>
<dbReference type="InterPro" id="IPR017850">
    <property type="entry name" value="Alkaline_phosphatase_core_sf"/>
</dbReference>
<dbReference type="InterPro" id="IPR011009">
    <property type="entry name" value="Kinase-like_dom_sf"/>
</dbReference>
<dbReference type="GO" id="GO:0005524">
    <property type="term" value="F:ATP binding"/>
    <property type="evidence" value="ECO:0007669"/>
    <property type="project" value="UniProtKB-UniRule"/>
</dbReference>
<sequence>MTVEPDKYGDYHTEHAYIFQLPATVIWDLAAILDVGAVWEDVAARMPEITDLDIDGCRRLKNGQKPTEMLLKIWGSIGYHTLDLFRIFLDLQLVRCMRILKPYVDEIYHFVIEESVVSEMGKKQKVCLPAVPLSPHYPSVSNQNSLMNHSHRCSSMSGAKSPEYGGKQNVNSSLEDSKKKTNSIGSQVLSSAASSEAVASSAPSESSSVIAGLQNTPSVKYEDILEATNNFAADKILGRGGYGVVYKGVWKHTEVAIKRIQGRNDNSLEHQKERIRQSLQELRTLAKFRHDNVLSLYGYSMDGAEPCLIYQFMSNGSLEDRLLCRNGSEPFNWPTKLSICKGVSCGLHFLHSVTNAPIIHGDLGDFGLSRDGQVELDGLEKKPMIASHIKGTLAYLPPEFTTSKVISTKLDVYSFGGASQPGGLHHQSMFYSGSQQSRWILKVFGELADKRTPSGELSSNQIDQDAQVIQLTVYSFLPTLLLSLCCFSCLYVEYVSPPKNMHFSTAFLRRLFYGSNIHIKDVRQLSEQNVVISDHFSSDIPLKIIRVGMDRDAENSTGKGKEASKRKITHNMGSCKIPHLDKDRPEVMKFMKRYAPLRCAQKNGLDWLEIDDDRRIQLTTYAKKIVNLAKLNCTWRFFDRLSDTKLTWFDEKKFAIGDKIQPSDFFEAHCKEGKLRWDGVFMTVVPKLDKLKKLKTMKKTSSWSGLNVYILGFDSLSQMAFRRSLPETTEYLEKVMKSVVFNGYNIVGDGTPQAYIPFLTGQTEEELPLTRKRFPNAHFVDDVYPFAWTNFSKAGYATLYGEDSHAIGTFTYRLKGFRKQPTDHFTPPFFQHFEKTCGSWVCPCIGSIPQHQIWFKYAERFWKEYSEVPRFLLLHHSSLSHDDINKVQVADIDLRDHLKRQFESGAFENTLVVVMADHGHRFTKLRETHQGQLEERLPFSLPSYHPNLPQILASNQPSEI</sequence>
<dbReference type="GO" id="GO:0005615">
    <property type="term" value="C:extracellular space"/>
    <property type="evidence" value="ECO:0007669"/>
    <property type="project" value="TreeGrafter"/>
</dbReference>
<keyword evidence="4" id="KW-1185">Reference proteome</keyword>
<keyword evidence="1" id="KW-0067">ATP-binding</keyword>
<feature type="compositionally biased region" description="Polar residues" evidence="2">
    <location>
        <begin position="141"/>
        <end position="158"/>
    </location>
</feature>
<dbReference type="Proteomes" id="UP000887574">
    <property type="component" value="Unplaced"/>
</dbReference>
<feature type="binding site" evidence="1">
    <location>
        <position position="258"/>
    </location>
    <ligand>
        <name>ATP</name>
        <dbReference type="ChEBI" id="CHEBI:30616"/>
    </ligand>
</feature>
<dbReference type="PROSITE" id="PS50011">
    <property type="entry name" value="PROTEIN_KINASE_DOM"/>
    <property type="match status" value="1"/>
</dbReference>
<dbReference type="GO" id="GO:0031349">
    <property type="term" value="P:positive regulation of defense response"/>
    <property type="evidence" value="ECO:0007669"/>
    <property type="project" value="UniProtKB-ARBA"/>
</dbReference>
<dbReference type="PANTHER" id="PTHR10974:SF1">
    <property type="entry name" value="FI08016P-RELATED"/>
    <property type="match status" value="1"/>
</dbReference>
<dbReference type="AlphaFoldDB" id="A0A915EAU1"/>
<dbReference type="GO" id="GO:1902533">
    <property type="term" value="P:positive regulation of intracellular signal transduction"/>
    <property type="evidence" value="ECO:0007669"/>
    <property type="project" value="UniProtKB-ARBA"/>
</dbReference>
<dbReference type="SUPFAM" id="SSF53649">
    <property type="entry name" value="Alkaline phosphatase-like"/>
    <property type="match status" value="1"/>
</dbReference>
<dbReference type="SUPFAM" id="SSF47986">
    <property type="entry name" value="DEATH domain"/>
    <property type="match status" value="1"/>
</dbReference>
<dbReference type="InterPro" id="IPR017441">
    <property type="entry name" value="Protein_kinase_ATP_BS"/>
</dbReference>
<dbReference type="SUPFAM" id="SSF56112">
    <property type="entry name" value="Protein kinase-like (PK-like)"/>
    <property type="match status" value="1"/>
</dbReference>
<feature type="region of interest" description="Disordered" evidence="2">
    <location>
        <begin position="141"/>
        <end position="181"/>
    </location>
</feature>
<dbReference type="InterPro" id="IPR001245">
    <property type="entry name" value="Ser-Thr/Tyr_kinase_cat_dom"/>
</dbReference>
<dbReference type="Pfam" id="PF07714">
    <property type="entry name" value="PK_Tyr_Ser-Thr"/>
    <property type="match status" value="1"/>
</dbReference>
<proteinExistence type="predicted"/>
<dbReference type="Pfam" id="PF02995">
    <property type="entry name" value="DUF229"/>
    <property type="match status" value="1"/>
</dbReference>
<dbReference type="CDD" id="cd16021">
    <property type="entry name" value="ALP_like"/>
    <property type="match status" value="1"/>
</dbReference>
<dbReference type="Gene3D" id="3.40.720.10">
    <property type="entry name" value="Alkaline Phosphatase, subunit A"/>
    <property type="match status" value="1"/>
</dbReference>
<dbReference type="GO" id="GO:0004672">
    <property type="term" value="F:protein kinase activity"/>
    <property type="evidence" value="ECO:0007669"/>
    <property type="project" value="InterPro"/>
</dbReference>
<dbReference type="WBParaSite" id="jg4697">
    <property type="protein sequence ID" value="jg4697"/>
    <property type="gene ID" value="jg4697"/>
</dbReference>
<feature type="domain" description="Protein kinase" evidence="3">
    <location>
        <begin position="231"/>
        <end position="513"/>
    </location>
</feature>
<evidence type="ECO:0000256" key="1">
    <source>
        <dbReference type="PROSITE-ProRule" id="PRU10141"/>
    </source>
</evidence>
<dbReference type="InterPro" id="IPR004245">
    <property type="entry name" value="DUF229"/>
</dbReference>
<dbReference type="Gene3D" id="3.30.200.20">
    <property type="entry name" value="Phosphorylase Kinase, domain 1"/>
    <property type="match status" value="1"/>
</dbReference>
<name>A0A915EAU1_9BILA</name>
<dbReference type="PROSITE" id="PS00107">
    <property type="entry name" value="PROTEIN_KINASE_ATP"/>
    <property type="match status" value="1"/>
</dbReference>
<reference evidence="5" key="1">
    <citation type="submission" date="2022-11" db="UniProtKB">
        <authorList>
            <consortium name="WormBaseParasite"/>
        </authorList>
    </citation>
    <scope>IDENTIFICATION</scope>
</reference>
<organism evidence="4 5">
    <name type="scientific">Ditylenchus dipsaci</name>
    <dbReference type="NCBI Taxonomy" id="166011"/>
    <lineage>
        <taxon>Eukaryota</taxon>
        <taxon>Metazoa</taxon>
        <taxon>Ecdysozoa</taxon>
        <taxon>Nematoda</taxon>
        <taxon>Chromadorea</taxon>
        <taxon>Rhabditida</taxon>
        <taxon>Tylenchina</taxon>
        <taxon>Tylenchomorpha</taxon>
        <taxon>Sphaerularioidea</taxon>
        <taxon>Anguinidae</taxon>
        <taxon>Anguininae</taxon>
        <taxon>Ditylenchus</taxon>
    </lineage>
</organism>
<protein>
    <submittedName>
        <fullName evidence="5">Protein kinase domain-containing protein</fullName>
    </submittedName>
</protein>
<dbReference type="InterPro" id="IPR011029">
    <property type="entry name" value="DEATH-like_dom_sf"/>
</dbReference>